<evidence type="ECO:0000256" key="1">
    <source>
        <dbReference type="ARBA" id="ARBA00004370"/>
    </source>
</evidence>
<name>A0ABW3D7C3_9BACL</name>
<dbReference type="PROSITE" id="PS00152">
    <property type="entry name" value="ATPASE_ALPHA_BETA"/>
    <property type="match status" value="1"/>
</dbReference>
<keyword evidence="9" id="KW-0139">CF(1)</keyword>
<feature type="domain" description="ATP synthase A/B type C-terminal" evidence="11">
    <location>
        <begin position="248"/>
        <end position="317"/>
    </location>
</feature>
<keyword evidence="10" id="KW-0066">ATP synthesis</keyword>
<evidence type="ECO:0000256" key="10">
    <source>
        <dbReference type="ARBA" id="ARBA00023310"/>
    </source>
</evidence>
<dbReference type="InterPro" id="IPR050053">
    <property type="entry name" value="ATPase_alpha/beta_chains"/>
</dbReference>
<evidence type="ECO:0000256" key="9">
    <source>
        <dbReference type="ARBA" id="ARBA00023196"/>
    </source>
</evidence>
<keyword evidence="4" id="KW-0547">Nucleotide-binding</keyword>
<dbReference type="PANTHER" id="PTHR15184:SF71">
    <property type="entry name" value="ATP SYNTHASE SUBUNIT BETA, MITOCHONDRIAL"/>
    <property type="match status" value="1"/>
</dbReference>
<dbReference type="Pfam" id="PF22919">
    <property type="entry name" value="ATP-synt_VA_C"/>
    <property type="match status" value="1"/>
</dbReference>
<dbReference type="EMBL" id="JBHTIU010000028">
    <property type="protein sequence ID" value="MFD0869355.1"/>
    <property type="molecule type" value="Genomic_DNA"/>
</dbReference>
<dbReference type="Gene3D" id="3.40.50.300">
    <property type="entry name" value="P-loop containing nucleotide triphosphate hydrolases"/>
    <property type="match status" value="1"/>
</dbReference>
<evidence type="ECO:0000256" key="7">
    <source>
        <dbReference type="ARBA" id="ARBA00023065"/>
    </source>
</evidence>
<dbReference type="InterPro" id="IPR055190">
    <property type="entry name" value="ATP-synt_VA_C"/>
</dbReference>
<keyword evidence="6" id="KW-1278">Translocase</keyword>
<dbReference type="Gene3D" id="1.10.1140.10">
    <property type="entry name" value="Bovine Mitochondrial F1-atpase, Atp Synthase Beta Chain, Chain D, domain 3"/>
    <property type="match status" value="1"/>
</dbReference>
<evidence type="ECO:0000313" key="12">
    <source>
        <dbReference type="EMBL" id="MFD0869355.1"/>
    </source>
</evidence>
<reference evidence="13" key="1">
    <citation type="journal article" date="2019" name="Int. J. Syst. Evol. Microbiol.">
        <title>The Global Catalogue of Microorganisms (GCM) 10K type strain sequencing project: providing services to taxonomists for standard genome sequencing and annotation.</title>
        <authorList>
            <consortium name="The Broad Institute Genomics Platform"/>
            <consortium name="The Broad Institute Genome Sequencing Center for Infectious Disease"/>
            <person name="Wu L."/>
            <person name="Ma J."/>
        </authorList>
    </citation>
    <scope>NUCLEOTIDE SEQUENCE [LARGE SCALE GENOMIC DNA]</scope>
    <source>
        <strain evidence="13">CCUG 57263</strain>
    </source>
</reference>
<dbReference type="SUPFAM" id="SSF52540">
    <property type="entry name" value="P-loop containing nucleoside triphosphate hydrolases"/>
    <property type="match status" value="1"/>
</dbReference>
<evidence type="ECO:0000313" key="13">
    <source>
        <dbReference type="Proteomes" id="UP001597120"/>
    </source>
</evidence>
<accession>A0ABW3D7C3</accession>
<evidence type="ECO:0000256" key="4">
    <source>
        <dbReference type="ARBA" id="ARBA00022741"/>
    </source>
</evidence>
<evidence type="ECO:0000256" key="3">
    <source>
        <dbReference type="ARBA" id="ARBA00022448"/>
    </source>
</evidence>
<comment type="subcellular location">
    <subcellularLocation>
        <location evidence="1">Membrane</location>
    </subcellularLocation>
</comment>
<sequence length="349" mass="38767">MEDLQLNVPLLRRRVPNLTVAAKAAGLRPATVSNLCTGKIPVGRAEVRTLVILASIAGCTLDELIIRGNGRGMIETGIKVLDLLAPIVRGGITGLVARPGTGQMVLLAELLNRLGKRGYTTLFWKPKEEGPGIEEVVEEADGICLSLDEAVHQILHFREEHDVILAADRAIVLSGEWYTLKERIKEEGARPLTIFLVDPRGEAVDVEAPYGPLDTLIRFDMELPTRQLYPAIDPILSTSIILEGAQLESAHLAVQQRARKVLRRYRELRPMLQIQGADKLGEADRILYHRGERLEAFLSQPFYTAEPFTQRPGQWCSVHETLEDVKLLLDGKADHLNAEELKNIGRLPL</sequence>
<gene>
    <name evidence="12" type="ORF">ACFQ03_09340</name>
</gene>
<organism evidence="12 13">
    <name type="scientific">Paenibacillus residui</name>
    <dbReference type="NCBI Taxonomy" id="629724"/>
    <lineage>
        <taxon>Bacteria</taxon>
        <taxon>Bacillati</taxon>
        <taxon>Bacillota</taxon>
        <taxon>Bacilli</taxon>
        <taxon>Bacillales</taxon>
        <taxon>Paenibacillaceae</taxon>
        <taxon>Paenibacillus</taxon>
    </lineage>
</organism>
<dbReference type="InterPro" id="IPR027417">
    <property type="entry name" value="P-loop_NTPase"/>
</dbReference>
<keyword evidence="3" id="KW-0813">Transport</keyword>
<comment type="caution">
    <text evidence="12">The sequence shown here is derived from an EMBL/GenBank/DDBJ whole genome shotgun (WGS) entry which is preliminary data.</text>
</comment>
<dbReference type="PANTHER" id="PTHR15184">
    <property type="entry name" value="ATP SYNTHASE"/>
    <property type="match status" value="1"/>
</dbReference>
<keyword evidence="7" id="KW-0406">Ion transport</keyword>
<evidence type="ECO:0000256" key="8">
    <source>
        <dbReference type="ARBA" id="ARBA00023136"/>
    </source>
</evidence>
<dbReference type="Proteomes" id="UP001597120">
    <property type="component" value="Unassembled WGS sequence"/>
</dbReference>
<keyword evidence="8" id="KW-0472">Membrane</keyword>
<evidence type="ECO:0000256" key="5">
    <source>
        <dbReference type="ARBA" id="ARBA00022840"/>
    </source>
</evidence>
<protein>
    <recommendedName>
        <fullName evidence="11">ATP synthase A/B type C-terminal domain-containing protein</fullName>
    </recommendedName>
</protein>
<evidence type="ECO:0000259" key="11">
    <source>
        <dbReference type="Pfam" id="PF22919"/>
    </source>
</evidence>
<dbReference type="RefSeq" id="WP_144940213.1">
    <property type="nucleotide sequence ID" value="NZ_JBHTIU010000028.1"/>
</dbReference>
<evidence type="ECO:0000256" key="2">
    <source>
        <dbReference type="ARBA" id="ARBA00008936"/>
    </source>
</evidence>
<comment type="similarity">
    <text evidence="2">Belongs to the ATPase alpha/beta chains family.</text>
</comment>
<dbReference type="InterPro" id="IPR020003">
    <property type="entry name" value="ATPase_a/bsu_AS"/>
</dbReference>
<keyword evidence="13" id="KW-1185">Reference proteome</keyword>
<dbReference type="InterPro" id="IPR024034">
    <property type="entry name" value="ATPase_F1/V1_b/a_C"/>
</dbReference>
<evidence type="ECO:0000256" key="6">
    <source>
        <dbReference type="ARBA" id="ARBA00022967"/>
    </source>
</evidence>
<dbReference type="SUPFAM" id="SSF47917">
    <property type="entry name" value="C-terminal domain of alpha and beta subunits of F1 ATP synthase"/>
    <property type="match status" value="1"/>
</dbReference>
<keyword evidence="5" id="KW-0067">ATP-binding</keyword>
<proteinExistence type="inferred from homology"/>